<accession>A0A2W2EUS0</accession>
<dbReference type="AlphaFoldDB" id="A0A2W2EUS0"/>
<evidence type="ECO:0000313" key="2">
    <source>
        <dbReference type="Proteomes" id="UP000249304"/>
    </source>
</evidence>
<dbReference type="EMBL" id="POUD01000030">
    <property type="protein sequence ID" value="PZG20065.1"/>
    <property type="molecule type" value="Genomic_DNA"/>
</dbReference>
<evidence type="ECO:0000313" key="1">
    <source>
        <dbReference type="EMBL" id="PZG20065.1"/>
    </source>
</evidence>
<keyword evidence="2" id="KW-1185">Reference proteome</keyword>
<protein>
    <submittedName>
        <fullName evidence="1">Uncharacterized protein</fullName>
    </submittedName>
</protein>
<comment type="caution">
    <text evidence="1">The sequence shown here is derived from an EMBL/GenBank/DDBJ whole genome shotgun (WGS) entry which is preliminary data.</text>
</comment>
<reference evidence="1 2" key="1">
    <citation type="submission" date="2018-01" db="EMBL/GenBank/DDBJ databases">
        <title>Draft genome sequence of Nonomuraea sp. KC333.</title>
        <authorList>
            <person name="Sahin N."/>
            <person name="Saygin H."/>
            <person name="Ay H."/>
        </authorList>
    </citation>
    <scope>NUCLEOTIDE SEQUENCE [LARGE SCALE GENOMIC DNA]</scope>
    <source>
        <strain evidence="1 2">KC333</strain>
    </source>
</reference>
<gene>
    <name evidence="1" type="ORF">C1J01_10325</name>
</gene>
<dbReference type="Proteomes" id="UP000249304">
    <property type="component" value="Unassembled WGS sequence"/>
</dbReference>
<organism evidence="1 2">
    <name type="scientific">Nonomuraea aridisoli</name>
    <dbReference type="NCBI Taxonomy" id="2070368"/>
    <lineage>
        <taxon>Bacteria</taxon>
        <taxon>Bacillati</taxon>
        <taxon>Actinomycetota</taxon>
        <taxon>Actinomycetes</taxon>
        <taxon>Streptosporangiales</taxon>
        <taxon>Streptosporangiaceae</taxon>
        <taxon>Nonomuraea</taxon>
    </lineage>
</organism>
<proteinExistence type="predicted"/>
<sequence length="126" mass="14696">MHVRWLSRQEGERVGEDVIGAWLDRIHDEYEEFAYRYVHAAYQVVRPPRRQARHGEVTLSAESDGGYLLRAGEWDPGLRLRDDAACEAFLAHLKGRYLRFGQSSMDVWEAAAHDRYVAGLHDWERL</sequence>
<name>A0A2W2EUS0_9ACTN</name>